<evidence type="ECO:0000313" key="1">
    <source>
        <dbReference type="EMBL" id="KAK1863618.1"/>
    </source>
</evidence>
<organism evidence="1 2">
    <name type="scientific">Pyropia yezoensis</name>
    <name type="common">Susabi-nori</name>
    <name type="synonym">Porphyra yezoensis</name>
    <dbReference type="NCBI Taxonomy" id="2788"/>
    <lineage>
        <taxon>Eukaryota</taxon>
        <taxon>Rhodophyta</taxon>
        <taxon>Bangiophyceae</taxon>
        <taxon>Bangiales</taxon>
        <taxon>Bangiaceae</taxon>
        <taxon>Pyropia</taxon>
    </lineage>
</organism>
<reference evidence="1" key="1">
    <citation type="submission" date="2019-11" db="EMBL/GenBank/DDBJ databases">
        <title>Nori genome reveals adaptations in red seaweeds to the harsh intertidal environment.</title>
        <authorList>
            <person name="Wang D."/>
            <person name="Mao Y."/>
        </authorList>
    </citation>
    <scope>NUCLEOTIDE SEQUENCE</scope>
    <source>
        <tissue evidence="1">Gametophyte</tissue>
    </source>
</reference>
<dbReference type="EMBL" id="CM020619">
    <property type="protein sequence ID" value="KAK1863618.1"/>
    <property type="molecule type" value="Genomic_DNA"/>
</dbReference>
<evidence type="ECO:0000313" key="2">
    <source>
        <dbReference type="Proteomes" id="UP000798662"/>
    </source>
</evidence>
<gene>
    <name evidence="1" type="ORF">I4F81_006172</name>
</gene>
<accession>A0ACC3C0I5</accession>
<dbReference type="Proteomes" id="UP000798662">
    <property type="component" value="Chromosome 2"/>
</dbReference>
<sequence>MRVVAGQNANGYSATVQPTHSALAVLARMCCTYCSYTCIPPFRHQACRSSRSRPVSVPIKQGDAPEARARLLHLGSSRQYCTAWPVQVLHARASWSLVPPLVTRLYFPTTSPHFRPIGDVLALTRWHQSRLPAYAVHCRGRVAMADQAAAVAANSDALPPDEIEALLNVFAIGDGDLANDVASEALTDLRSKYQAEGGDIEDLAYQLGAAKEADLEGRQDGSRAEHYDELVRYIGDLERATDALAQEVEMEEAESMQERPLLDSPFVPGVVGDDLHPAVHIALIPCSLVRHVKAGRWVGADLALCRVPTKVSRAIAVRRRGGDFSVVGGAAVGSCPVLLVKYTNSLMSRCMLIVAVRATSNLAGWLSDACIRLVTLPPQWGLPEAARVHAGFSAVARSLEGPLFKQIYAQLDANAGTYPTGPQMEVVFAGHSLGGAVATLLAARGDSRIPNATLVTFGCPRVGNAALQAAVRERTEHSRLFTSGDPLPGMPLWWWNTPYSPAEAQHHWSLHAPETEDAEASTILNEAGPDERTGRTNLQILPEMFRGTRRDHKMDVYLQRMVAFYAQLRRVGNM</sequence>
<proteinExistence type="predicted"/>
<protein>
    <submittedName>
        <fullName evidence="1">Uncharacterized protein</fullName>
    </submittedName>
</protein>
<name>A0ACC3C0I5_PYRYE</name>
<keyword evidence="2" id="KW-1185">Reference proteome</keyword>
<comment type="caution">
    <text evidence="1">The sequence shown here is derived from an EMBL/GenBank/DDBJ whole genome shotgun (WGS) entry which is preliminary data.</text>
</comment>